<evidence type="ECO:0000259" key="15">
    <source>
        <dbReference type="PROSITE" id="PS50109"/>
    </source>
</evidence>
<evidence type="ECO:0000256" key="9">
    <source>
        <dbReference type="ARBA" id="ARBA00022777"/>
    </source>
</evidence>
<dbReference type="PROSITE" id="PS50885">
    <property type="entry name" value="HAMP"/>
    <property type="match status" value="1"/>
</dbReference>
<gene>
    <name evidence="17" type="ORF">BU072_07950</name>
</gene>
<keyword evidence="6" id="KW-0808">Transferase</keyword>
<evidence type="ECO:0000256" key="6">
    <source>
        <dbReference type="ARBA" id="ARBA00022679"/>
    </source>
</evidence>
<dbReference type="InterPro" id="IPR036097">
    <property type="entry name" value="HisK_dim/P_sf"/>
</dbReference>
<protein>
    <recommendedName>
        <fullName evidence="3">histidine kinase</fullName>
        <ecNumber evidence="3">2.7.13.3</ecNumber>
    </recommendedName>
</protein>
<evidence type="ECO:0000259" key="16">
    <source>
        <dbReference type="PROSITE" id="PS50885"/>
    </source>
</evidence>
<dbReference type="PANTHER" id="PTHR45436:SF5">
    <property type="entry name" value="SENSOR HISTIDINE KINASE TRCS"/>
    <property type="match status" value="1"/>
</dbReference>
<feature type="domain" description="HAMP" evidence="16">
    <location>
        <begin position="176"/>
        <end position="230"/>
    </location>
</feature>
<keyword evidence="13 14" id="KW-0472">Membrane</keyword>
<dbReference type="Gene3D" id="3.30.565.10">
    <property type="entry name" value="Histidine kinase-like ATPase, C-terminal domain"/>
    <property type="match status" value="1"/>
</dbReference>
<dbReference type="EC" id="2.7.13.3" evidence="3"/>
<comment type="catalytic activity">
    <reaction evidence="1">
        <text>ATP + protein L-histidine = ADP + protein N-phospho-L-histidine.</text>
        <dbReference type="EC" id="2.7.13.3"/>
    </reaction>
</comment>
<dbReference type="GO" id="GO:0000155">
    <property type="term" value="F:phosphorelay sensor kinase activity"/>
    <property type="evidence" value="ECO:0007669"/>
    <property type="project" value="InterPro"/>
</dbReference>
<keyword evidence="4" id="KW-1003">Cell membrane</keyword>
<evidence type="ECO:0000256" key="3">
    <source>
        <dbReference type="ARBA" id="ARBA00012438"/>
    </source>
</evidence>
<keyword evidence="12" id="KW-0902">Two-component regulatory system</keyword>
<dbReference type="AlphaFoldDB" id="A0A2T4PSW4"/>
<reference evidence="17 18" key="1">
    <citation type="journal article" date="2016" name="Front. Microbiol.">
        <title>Comprehensive Phylogenetic Analysis of Bovine Non-aureus Staphylococci Species Based on Whole-Genome Sequencing.</title>
        <authorList>
            <person name="Naushad S."/>
            <person name="Barkema H.W."/>
            <person name="Luby C."/>
            <person name="Condas L.A."/>
            <person name="Nobrega D.B."/>
            <person name="Carson D.A."/>
            <person name="De Buck J."/>
        </authorList>
    </citation>
    <scope>NUCLEOTIDE SEQUENCE [LARGE SCALE GENOMIC DNA]</scope>
    <source>
        <strain evidence="17 18">SNUC 2204</strain>
    </source>
</reference>
<name>A0A2T4PSW4_9STAP</name>
<dbReference type="InterPro" id="IPR036890">
    <property type="entry name" value="HATPase_C_sf"/>
</dbReference>
<dbReference type="InterPro" id="IPR004358">
    <property type="entry name" value="Sig_transdc_His_kin-like_C"/>
</dbReference>
<evidence type="ECO:0000256" key="1">
    <source>
        <dbReference type="ARBA" id="ARBA00000085"/>
    </source>
</evidence>
<dbReference type="Pfam" id="PF00512">
    <property type="entry name" value="HisKA"/>
    <property type="match status" value="1"/>
</dbReference>
<evidence type="ECO:0000256" key="11">
    <source>
        <dbReference type="ARBA" id="ARBA00022989"/>
    </source>
</evidence>
<accession>A0A2T4PSW4</accession>
<evidence type="ECO:0000256" key="7">
    <source>
        <dbReference type="ARBA" id="ARBA00022692"/>
    </source>
</evidence>
<dbReference type="Proteomes" id="UP000241209">
    <property type="component" value="Unassembled WGS sequence"/>
</dbReference>
<evidence type="ECO:0000256" key="8">
    <source>
        <dbReference type="ARBA" id="ARBA00022741"/>
    </source>
</evidence>
<dbReference type="InterPro" id="IPR003660">
    <property type="entry name" value="HAMP_dom"/>
</dbReference>
<dbReference type="CDD" id="cd00082">
    <property type="entry name" value="HisKA"/>
    <property type="match status" value="1"/>
</dbReference>
<evidence type="ECO:0000313" key="18">
    <source>
        <dbReference type="Proteomes" id="UP000241209"/>
    </source>
</evidence>
<evidence type="ECO:0000256" key="13">
    <source>
        <dbReference type="ARBA" id="ARBA00023136"/>
    </source>
</evidence>
<dbReference type="PROSITE" id="PS50109">
    <property type="entry name" value="HIS_KIN"/>
    <property type="match status" value="1"/>
</dbReference>
<evidence type="ECO:0000256" key="2">
    <source>
        <dbReference type="ARBA" id="ARBA00004651"/>
    </source>
</evidence>
<dbReference type="Pfam" id="PF02518">
    <property type="entry name" value="HATPase_c"/>
    <property type="match status" value="1"/>
</dbReference>
<comment type="caution">
    <text evidence="17">The sequence shown here is derived from an EMBL/GenBank/DDBJ whole genome shotgun (WGS) entry which is preliminary data.</text>
</comment>
<evidence type="ECO:0000256" key="5">
    <source>
        <dbReference type="ARBA" id="ARBA00022553"/>
    </source>
</evidence>
<dbReference type="InterPro" id="IPR003661">
    <property type="entry name" value="HisK_dim/P_dom"/>
</dbReference>
<keyword evidence="7 14" id="KW-0812">Transmembrane</keyword>
<dbReference type="SUPFAM" id="SSF47384">
    <property type="entry name" value="Homodimeric domain of signal transducing histidine kinase"/>
    <property type="match status" value="1"/>
</dbReference>
<dbReference type="GeneID" id="64116182"/>
<evidence type="ECO:0000256" key="4">
    <source>
        <dbReference type="ARBA" id="ARBA00022475"/>
    </source>
</evidence>
<keyword evidence="8" id="KW-0547">Nucleotide-binding</keyword>
<dbReference type="STRING" id="1167632.GCA_000286335_00057"/>
<keyword evidence="11 14" id="KW-1133">Transmembrane helix</keyword>
<dbReference type="SUPFAM" id="SSF55874">
    <property type="entry name" value="ATPase domain of HSP90 chaperone/DNA topoisomerase II/histidine kinase"/>
    <property type="match status" value="1"/>
</dbReference>
<dbReference type="RefSeq" id="WP_107557072.1">
    <property type="nucleotide sequence ID" value="NZ_BMDF01000002.1"/>
</dbReference>
<dbReference type="InterPro" id="IPR050428">
    <property type="entry name" value="TCS_sensor_his_kinase"/>
</dbReference>
<keyword evidence="9 17" id="KW-0418">Kinase</keyword>
<dbReference type="OrthoDB" id="9786919at2"/>
<proteinExistence type="predicted"/>
<dbReference type="PRINTS" id="PR00344">
    <property type="entry name" value="BCTRLSENSOR"/>
</dbReference>
<dbReference type="Gene3D" id="6.10.340.10">
    <property type="match status" value="1"/>
</dbReference>
<organism evidence="17 18">
    <name type="scientific">Mammaliicoccus vitulinus</name>
    <dbReference type="NCBI Taxonomy" id="71237"/>
    <lineage>
        <taxon>Bacteria</taxon>
        <taxon>Bacillati</taxon>
        <taxon>Bacillota</taxon>
        <taxon>Bacilli</taxon>
        <taxon>Bacillales</taxon>
        <taxon>Staphylococcaceae</taxon>
        <taxon>Mammaliicoccus</taxon>
    </lineage>
</organism>
<evidence type="ECO:0000256" key="14">
    <source>
        <dbReference type="SAM" id="Phobius"/>
    </source>
</evidence>
<comment type="subcellular location">
    <subcellularLocation>
        <location evidence="2">Cell membrane</location>
        <topology evidence="2">Multi-pass membrane protein</topology>
    </subcellularLocation>
</comment>
<evidence type="ECO:0000256" key="10">
    <source>
        <dbReference type="ARBA" id="ARBA00022840"/>
    </source>
</evidence>
<keyword evidence="5" id="KW-0597">Phosphoprotein</keyword>
<evidence type="ECO:0000313" key="17">
    <source>
        <dbReference type="EMBL" id="PTI29436.1"/>
    </source>
</evidence>
<dbReference type="SMART" id="SM00388">
    <property type="entry name" value="HisKA"/>
    <property type="match status" value="1"/>
</dbReference>
<feature type="transmembrane region" description="Helical" evidence="14">
    <location>
        <begin position="7"/>
        <end position="30"/>
    </location>
</feature>
<feature type="transmembrane region" description="Helical" evidence="14">
    <location>
        <begin position="151"/>
        <end position="170"/>
    </location>
</feature>
<evidence type="ECO:0000256" key="12">
    <source>
        <dbReference type="ARBA" id="ARBA00023012"/>
    </source>
</evidence>
<dbReference type="SMART" id="SM00387">
    <property type="entry name" value="HATPase_c"/>
    <property type="match status" value="1"/>
</dbReference>
<feature type="domain" description="Histidine kinase" evidence="15">
    <location>
        <begin position="238"/>
        <end position="450"/>
    </location>
</feature>
<dbReference type="GO" id="GO:0005524">
    <property type="term" value="F:ATP binding"/>
    <property type="evidence" value="ECO:0007669"/>
    <property type="project" value="UniProtKB-KW"/>
</dbReference>
<dbReference type="PANTHER" id="PTHR45436">
    <property type="entry name" value="SENSOR HISTIDINE KINASE YKOH"/>
    <property type="match status" value="1"/>
</dbReference>
<dbReference type="Gene3D" id="1.10.287.130">
    <property type="match status" value="1"/>
</dbReference>
<dbReference type="EMBL" id="PZFK01000014">
    <property type="protein sequence ID" value="PTI29436.1"/>
    <property type="molecule type" value="Genomic_DNA"/>
</dbReference>
<dbReference type="InterPro" id="IPR005467">
    <property type="entry name" value="His_kinase_dom"/>
</dbReference>
<keyword evidence="10" id="KW-0067">ATP-binding</keyword>
<dbReference type="InterPro" id="IPR003594">
    <property type="entry name" value="HATPase_dom"/>
</dbReference>
<dbReference type="CDD" id="cd00075">
    <property type="entry name" value="HATPase"/>
    <property type="match status" value="1"/>
</dbReference>
<sequence>MKLGTKIQLYTTVMIVIVVICINLFVYFVYQKVSLDSEVTQLESRGINIMKELQNTSDTDVNTEAVLQSYLLSDGYITVVNQKNKSVVQISTDIKYKNLAESYKNEQYKKVVDKNGNHFAMVSLPIIWKNGEVSNLQIFENIDFKYETFAILKWILIVSTFIILIVIFLLNRIITQIILKPINELIEQMNKTRETKHYSKIDINNNDTKELKELSNTFNDMMLNLKDHDEKQQAFILNASHELKTPITVMTSYSEMLKRFGKTRPDLLDEGIDTINEEAKRLKYLTEQMLDLAKIERTFHDIKFSKVDIVAQVSILTKKLSQVYKRKINVHTTEDVLIGKINKDSFDQLITIFLDNAYKYSQSEIDLALINKVEHIEIKIKDYGPGIREEDIEKIFTRFYRIDKARSRQSGGSGLGLSIAKELASKNQIDIQVKSKEGTGTEFILKVRKV</sequence>
<dbReference type="GO" id="GO:0005886">
    <property type="term" value="C:plasma membrane"/>
    <property type="evidence" value="ECO:0007669"/>
    <property type="project" value="UniProtKB-SubCell"/>
</dbReference>
<dbReference type="FunFam" id="1.10.287.130:FF:000001">
    <property type="entry name" value="Two-component sensor histidine kinase"/>
    <property type="match status" value="1"/>
</dbReference>